<dbReference type="EMBL" id="CACVBS010000034">
    <property type="protein sequence ID" value="CAA7261663.1"/>
    <property type="molecule type" value="Genomic_DNA"/>
</dbReference>
<keyword evidence="9" id="KW-0503">Monooxygenase</keyword>
<dbReference type="CDD" id="cd21175">
    <property type="entry name" value="LPMO_AA9"/>
    <property type="match status" value="1"/>
</dbReference>
<evidence type="ECO:0000313" key="20">
    <source>
        <dbReference type="Proteomes" id="UP000467700"/>
    </source>
</evidence>
<evidence type="ECO:0000259" key="18">
    <source>
        <dbReference type="Pfam" id="PF03443"/>
    </source>
</evidence>
<dbReference type="Proteomes" id="UP000467700">
    <property type="component" value="Unassembled WGS sequence"/>
</dbReference>
<evidence type="ECO:0000256" key="13">
    <source>
        <dbReference type="ARBA" id="ARBA00044502"/>
    </source>
</evidence>
<keyword evidence="6" id="KW-0136">Cellulose degradation</keyword>
<evidence type="ECO:0000256" key="17">
    <source>
        <dbReference type="SAM" id="SignalP"/>
    </source>
</evidence>
<evidence type="ECO:0000256" key="10">
    <source>
        <dbReference type="ARBA" id="ARBA00023157"/>
    </source>
</evidence>
<keyword evidence="12" id="KW-0624">Polysaccharide degradation</keyword>
<feature type="chain" id="PRO_5035735633" description="lytic cellulose monooxygenase (C4-dehydrogenating)" evidence="17">
    <location>
        <begin position="24"/>
        <end position="301"/>
    </location>
</feature>
<dbReference type="PANTHER" id="PTHR33353">
    <property type="entry name" value="PUTATIVE (AFU_ORTHOLOGUE AFUA_1G12560)-RELATED"/>
    <property type="match status" value="1"/>
</dbReference>
<dbReference type="GO" id="GO:0005576">
    <property type="term" value="C:extracellular region"/>
    <property type="evidence" value="ECO:0007669"/>
    <property type="project" value="UniProtKB-SubCell"/>
</dbReference>
<evidence type="ECO:0000313" key="19">
    <source>
        <dbReference type="EMBL" id="CAA7261663.1"/>
    </source>
</evidence>
<keyword evidence="8" id="KW-0186">Copper</keyword>
<keyword evidence="20" id="KW-1185">Reference proteome</keyword>
<feature type="signal peptide" evidence="17">
    <location>
        <begin position="1"/>
        <end position="23"/>
    </location>
</feature>
<keyword evidence="11" id="KW-0119">Carbohydrate metabolism</keyword>
<organism evidence="19 20">
    <name type="scientific">Cyclocybe aegerita</name>
    <name type="common">Black poplar mushroom</name>
    <name type="synonym">Agrocybe aegerita</name>
    <dbReference type="NCBI Taxonomy" id="1973307"/>
    <lineage>
        <taxon>Eukaryota</taxon>
        <taxon>Fungi</taxon>
        <taxon>Dikarya</taxon>
        <taxon>Basidiomycota</taxon>
        <taxon>Agaricomycotina</taxon>
        <taxon>Agaricomycetes</taxon>
        <taxon>Agaricomycetidae</taxon>
        <taxon>Agaricales</taxon>
        <taxon>Agaricineae</taxon>
        <taxon>Bolbitiaceae</taxon>
        <taxon>Cyclocybe</taxon>
    </lineage>
</organism>
<evidence type="ECO:0000256" key="1">
    <source>
        <dbReference type="ARBA" id="ARBA00001973"/>
    </source>
</evidence>
<evidence type="ECO:0000256" key="3">
    <source>
        <dbReference type="ARBA" id="ARBA00022525"/>
    </source>
</evidence>
<evidence type="ECO:0000256" key="2">
    <source>
        <dbReference type="ARBA" id="ARBA00004613"/>
    </source>
</evidence>
<feature type="region of interest" description="Disordered" evidence="16">
    <location>
        <begin position="240"/>
        <end position="272"/>
    </location>
</feature>
<comment type="subcellular location">
    <subcellularLocation>
        <location evidence="2">Secreted</location>
    </subcellularLocation>
</comment>
<evidence type="ECO:0000256" key="11">
    <source>
        <dbReference type="ARBA" id="ARBA00023277"/>
    </source>
</evidence>
<dbReference type="GO" id="GO:0004497">
    <property type="term" value="F:monooxygenase activity"/>
    <property type="evidence" value="ECO:0007669"/>
    <property type="project" value="UniProtKB-KW"/>
</dbReference>
<sequence>MPLHSFPFFPIIYLLSVLRLALAHGFVHSVVVGGQTYPGWNPFSDPYTSGPPKIVRKIGSDGPVSNTDADIACHHGGNDGTAAIASASAGSEVTFQWAYWPGDHQGPVSTYMTSCSGDCSNFGANDARWFKIDASGYDPSTRQWAAAKLIANGMSWTSTIPVNLAPGQYLMRHEIIALHSSPAQFYPSCSQVEVTGSGTDTPSDSALISMQDLYTGVTFPNIYGESVSFAIPGPSPVSFDGNGGSASTPTTNNTSSNTSTRASTSTSTVSRTVPDAVSTVVSQPSVQCHLGSKRLIRQRSG</sequence>
<comment type="similarity">
    <text evidence="13">Belongs to the polysaccharide monooxygenase AA9 family.</text>
</comment>
<evidence type="ECO:0000256" key="8">
    <source>
        <dbReference type="ARBA" id="ARBA00023008"/>
    </source>
</evidence>
<evidence type="ECO:0000256" key="5">
    <source>
        <dbReference type="ARBA" id="ARBA00022729"/>
    </source>
</evidence>
<keyword evidence="4" id="KW-0479">Metal-binding</keyword>
<accession>A0A8S0WGM7</accession>
<proteinExistence type="inferred from homology"/>
<dbReference type="InterPro" id="IPR005103">
    <property type="entry name" value="AA9_LPMO"/>
</dbReference>
<keyword evidence="5 17" id="KW-0732">Signal</keyword>
<feature type="domain" description="Auxiliary Activity family 9 catalytic" evidence="18">
    <location>
        <begin position="24"/>
        <end position="216"/>
    </location>
</feature>
<dbReference type="PANTHER" id="PTHR33353:SF10">
    <property type="entry name" value="ENDO-BETA-1,4-GLUCANASE D"/>
    <property type="match status" value="1"/>
</dbReference>
<comment type="caution">
    <text evidence="19">The sequence shown here is derived from an EMBL/GenBank/DDBJ whole genome shotgun (WGS) entry which is preliminary data.</text>
</comment>
<dbReference type="EC" id="1.14.99.56" evidence="15"/>
<evidence type="ECO:0000256" key="9">
    <source>
        <dbReference type="ARBA" id="ARBA00023033"/>
    </source>
</evidence>
<reference evidence="19 20" key="1">
    <citation type="submission" date="2020-01" db="EMBL/GenBank/DDBJ databases">
        <authorList>
            <person name="Gupta K D."/>
        </authorList>
    </citation>
    <scope>NUCLEOTIDE SEQUENCE [LARGE SCALE GENOMIC DNA]</scope>
</reference>
<feature type="compositionally biased region" description="Low complexity" evidence="16">
    <location>
        <begin position="245"/>
        <end position="272"/>
    </location>
</feature>
<dbReference type="Pfam" id="PF03443">
    <property type="entry name" value="AA9"/>
    <property type="match status" value="1"/>
</dbReference>
<dbReference type="InterPro" id="IPR049892">
    <property type="entry name" value="AA9"/>
</dbReference>
<evidence type="ECO:0000256" key="15">
    <source>
        <dbReference type="ARBA" id="ARBA00047174"/>
    </source>
</evidence>
<evidence type="ECO:0000256" key="16">
    <source>
        <dbReference type="SAM" id="MobiDB-lite"/>
    </source>
</evidence>
<keyword evidence="10" id="KW-1015">Disulfide bond</keyword>
<protein>
    <recommendedName>
        <fullName evidence="15">lytic cellulose monooxygenase (C4-dehydrogenating)</fullName>
        <ecNumber evidence="15">1.14.99.56</ecNumber>
    </recommendedName>
</protein>
<evidence type="ECO:0000256" key="12">
    <source>
        <dbReference type="ARBA" id="ARBA00023326"/>
    </source>
</evidence>
<comment type="catalytic activity">
    <reaction evidence="14">
        <text>[(1-&gt;4)-beta-D-glucosyl]n+m + reduced acceptor + O2 = 4-dehydro-beta-D-glucosyl-[(1-&gt;4)-beta-D-glucosyl]n-1 + [(1-&gt;4)-beta-D-glucosyl]m + acceptor + H2O.</text>
        <dbReference type="EC" id="1.14.99.56"/>
    </reaction>
</comment>
<evidence type="ECO:0000256" key="14">
    <source>
        <dbReference type="ARBA" id="ARBA00045077"/>
    </source>
</evidence>
<gene>
    <name evidence="19" type="ORF">AAE3_LOCUS4034</name>
</gene>
<evidence type="ECO:0000256" key="7">
    <source>
        <dbReference type="ARBA" id="ARBA00023002"/>
    </source>
</evidence>
<keyword evidence="7" id="KW-0560">Oxidoreductase</keyword>
<comment type="cofactor">
    <cofactor evidence="1">
        <name>Cu(2+)</name>
        <dbReference type="ChEBI" id="CHEBI:29036"/>
    </cofactor>
</comment>
<dbReference type="GO" id="GO:0030245">
    <property type="term" value="P:cellulose catabolic process"/>
    <property type="evidence" value="ECO:0007669"/>
    <property type="project" value="UniProtKB-KW"/>
</dbReference>
<evidence type="ECO:0000256" key="6">
    <source>
        <dbReference type="ARBA" id="ARBA00023001"/>
    </source>
</evidence>
<keyword evidence="3" id="KW-0964">Secreted</keyword>
<evidence type="ECO:0000256" key="4">
    <source>
        <dbReference type="ARBA" id="ARBA00022723"/>
    </source>
</evidence>
<dbReference type="OrthoDB" id="4849160at2759"/>
<dbReference type="Gene3D" id="2.70.50.70">
    <property type="match status" value="1"/>
</dbReference>
<dbReference type="AlphaFoldDB" id="A0A8S0WGM7"/>
<dbReference type="GO" id="GO:0046872">
    <property type="term" value="F:metal ion binding"/>
    <property type="evidence" value="ECO:0007669"/>
    <property type="project" value="UniProtKB-KW"/>
</dbReference>
<name>A0A8S0WGM7_CYCAE</name>